<name>A0A9W8EJU2_9FUNG</name>
<dbReference type="GO" id="GO:0006508">
    <property type="term" value="P:proteolysis"/>
    <property type="evidence" value="ECO:0007669"/>
    <property type="project" value="UniProtKB-KW"/>
</dbReference>
<keyword evidence="3" id="KW-0378">Hydrolase</keyword>
<evidence type="ECO:0000256" key="1">
    <source>
        <dbReference type="ARBA" id="ARBA00007664"/>
    </source>
</evidence>
<dbReference type="OrthoDB" id="6380398at2759"/>
<feature type="signal peptide" evidence="5">
    <location>
        <begin position="1"/>
        <end position="23"/>
    </location>
</feature>
<keyword evidence="3" id="KW-0645">Protease</keyword>
<evidence type="ECO:0000313" key="7">
    <source>
        <dbReference type="EMBL" id="KAJ2003980.1"/>
    </source>
</evidence>
<dbReference type="GO" id="GO:0004252">
    <property type="term" value="F:serine-type endopeptidase activity"/>
    <property type="evidence" value="ECO:0007669"/>
    <property type="project" value="InterPro"/>
</dbReference>
<dbReference type="InterPro" id="IPR001254">
    <property type="entry name" value="Trypsin_dom"/>
</dbReference>
<gene>
    <name evidence="7" type="ORF">H4R26_002767</name>
</gene>
<proteinExistence type="inferred from homology"/>
<feature type="chain" id="PRO_5040806351" description="Peptidase S1 domain-containing protein" evidence="5">
    <location>
        <begin position="24"/>
        <end position="379"/>
    </location>
</feature>
<dbReference type="SMART" id="SM00020">
    <property type="entry name" value="Tryp_SPc"/>
    <property type="match status" value="1"/>
</dbReference>
<reference evidence="7" key="1">
    <citation type="submission" date="2022-07" db="EMBL/GenBank/DDBJ databases">
        <title>Phylogenomic reconstructions and comparative analyses of Kickxellomycotina fungi.</title>
        <authorList>
            <person name="Reynolds N.K."/>
            <person name="Stajich J.E."/>
            <person name="Barry K."/>
            <person name="Grigoriev I.V."/>
            <person name="Crous P."/>
            <person name="Smith M.E."/>
        </authorList>
    </citation>
    <scope>NUCLEOTIDE SEQUENCE</scope>
    <source>
        <strain evidence="7">IMI 214461</strain>
    </source>
</reference>
<feature type="compositionally biased region" description="Low complexity" evidence="4">
    <location>
        <begin position="298"/>
        <end position="330"/>
    </location>
</feature>
<dbReference type="InterPro" id="IPR009003">
    <property type="entry name" value="Peptidase_S1_PA"/>
</dbReference>
<dbReference type="PANTHER" id="PTHR24276:SF91">
    <property type="entry name" value="AT26814P-RELATED"/>
    <property type="match status" value="1"/>
</dbReference>
<dbReference type="PROSITE" id="PS50240">
    <property type="entry name" value="TRYPSIN_DOM"/>
    <property type="match status" value="1"/>
</dbReference>
<keyword evidence="8" id="KW-1185">Reference proteome</keyword>
<dbReference type="PROSITE" id="PS00134">
    <property type="entry name" value="TRYPSIN_HIS"/>
    <property type="match status" value="1"/>
</dbReference>
<organism evidence="7 8">
    <name type="scientific">Coemansia thaxteri</name>
    <dbReference type="NCBI Taxonomy" id="2663907"/>
    <lineage>
        <taxon>Eukaryota</taxon>
        <taxon>Fungi</taxon>
        <taxon>Fungi incertae sedis</taxon>
        <taxon>Zoopagomycota</taxon>
        <taxon>Kickxellomycotina</taxon>
        <taxon>Kickxellomycetes</taxon>
        <taxon>Kickxellales</taxon>
        <taxon>Kickxellaceae</taxon>
        <taxon>Coemansia</taxon>
    </lineage>
</organism>
<keyword evidence="3" id="KW-0720">Serine protease</keyword>
<dbReference type="Gene3D" id="2.40.10.10">
    <property type="entry name" value="Trypsin-like serine proteases"/>
    <property type="match status" value="1"/>
</dbReference>
<evidence type="ECO:0000256" key="5">
    <source>
        <dbReference type="SAM" id="SignalP"/>
    </source>
</evidence>
<evidence type="ECO:0000256" key="3">
    <source>
        <dbReference type="RuleBase" id="RU363034"/>
    </source>
</evidence>
<dbReference type="PRINTS" id="PR00722">
    <property type="entry name" value="CHYMOTRYPSIN"/>
</dbReference>
<comment type="caution">
    <text evidence="7">The sequence shown here is derived from an EMBL/GenBank/DDBJ whole genome shotgun (WGS) entry which is preliminary data.</text>
</comment>
<dbReference type="InterPro" id="IPR001314">
    <property type="entry name" value="Peptidase_S1A"/>
</dbReference>
<evidence type="ECO:0000256" key="2">
    <source>
        <dbReference type="ARBA" id="ARBA00023157"/>
    </source>
</evidence>
<accession>A0A9W8EJU2</accession>
<keyword evidence="5" id="KW-0732">Signal</keyword>
<feature type="domain" description="Peptidase S1" evidence="6">
    <location>
        <begin position="32"/>
        <end position="279"/>
    </location>
</feature>
<evidence type="ECO:0000259" key="6">
    <source>
        <dbReference type="PROSITE" id="PS50240"/>
    </source>
</evidence>
<feature type="compositionally biased region" description="Low complexity" evidence="4">
    <location>
        <begin position="340"/>
        <end position="356"/>
    </location>
</feature>
<sequence>MPSFTITGCVAVALAATALVSSAAVPAEVPRIIGGHAAPSTDFKYITYIEGNNPVFGGSLCTGSLIAPNVVLTAGHCTYVTDFTMYKASEIQVGFTHTTPDPTVIYKGYSVSKVITHPSFSMRTLKNDIALLILQNSVPDTVATKAKIYTGTYANGAALTAAGFGLTDPYRNTSIASVLMEVDLKLGSPSFCLANSPSFSAANQLCTDGTAGRDTCNGDSGGPLAIAAEGTSDGTALAGLTSFGPINAKNPDGLCAQAGIPGYYTRIAPYVSWIAQAAGLDAASITAGGGPSQPGQDSSASSSSKASSARTSATSKKSTAATDGANTDANTETETETDPKPTSSKPATTRTSSASSTHQGLAKAVAAAALGFVAAYVVV</sequence>
<keyword evidence="2" id="KW-1015">Disulfide bond</keyword>
<dbReference type="InterPro" id="IPR043504">
    <property type="entry name" value="Peptidase_S1_PA_chymotrypsin"/>
</dbReference>
<dbReference type="Proteomes" id="UP001150907">
    <property type="component" value="Unassembled WGS sequence"/>
</dbReference>
<dbReference type="InterPro" id="IPR033116">
    <property type="entry name" value="TRYPSIN_SER"/>
</dbReference>
<dbReference type="PROSITE" id="PS00135">
    <property type="entry name" value="TRYPSIN_SER"/>
    <property type="match status" value="1"/>
</dbReference>
<dbReference type="EMBL" id="JANBQF010000183">
    <property type="protein sequence ID" value="KAJ2003980.1"/>
    <property type="molecule type" value="Genomic_DNA"/>
</dbReference>
<dbReference type="Pfam" id="PF00089">
    <property type="entry name" value="Trypsin"/>
    <property type="match status" value="1"/>
</dbReference>
<comment type="similarity">
    <text evidence="1">Belongs to the peptidase S1 family.</text>
</comment>
<dbReference type="SUPFAM" id="SSF50494">
    <property type="entry name" value="Trypsin-like serine proteases"/>
    <property type="match status" value="1"/>
</dbReference>
<dbReference type="InterPro" id="IPR050430">
    <property type="entry name" value="Peptidase_S1"/>
</dbReference>
<evidence type="ECO:0000256" key="4">
    <source>
        <dbReference type="SAM" id="MobiDB-lite"/>
    </source>
</evidence>
<feature type="region of interest" description="Disordered" evidence="4">
    <location>
        <begin position="287"/>
        <end position="356"/>
    </location>
</feature>
<dbReference type="InterPro" id="IPR018114">
    <property type="entry name" value="TRYPSIN_HIS"/>
</dbReference>
<evidence type="ECO:0000313" key="8">
    <source>
        <dbReference type="Proteomes" id="UP001150907"/>
    </source>
</evidence>
<dbReference type="PANTHER" id="PTHR24276">
    <property type="entry name" value="POLYSERASE-RELATED"/>
    <property type="match status" value="1"/>
</dbReference>
<dbReference type="CDD" id="cd00190">
    <property type="entry name" value="Tryp_SPc"/>
    <property type="match status" value="1"/>
</dbReference>
<protein>
    <recommendedName>
        <fullName evidence="6">Peptidase S1 domain-containing protein</fullName>
    </recommendedName>
</protein>
<dbReference type="AlphaFoldDB" id="A0A9W8EJU2"/>